<dbReference type="EMBL" id="JACEIK010000353">
    <property type="protein sequence ID" value="MCD7455566.1"/>
    <property type="molecule type" value="Genomic_DNA"/>
</dbReference>
<dbReference type="InterPro" id="IPR006527">
    <property type="entry name" value="F-box-assoc_dom_typ1"/>
</dbReference>
<dbReference type="Pfam" id="PF07734">
    <property type="entry name" value="FBA_1"/>
    <property type="match status" value="1"/>
</dbReference>
<keyword evidence="4" id="KW-1185">Reference proteome</keyword>
<evidence type="ECO:0000259" key="2">
    <source>
        <dbReference type="Pfam" id="PF08268"/>
    </source>
</evidence>
<dbReference type="Pfam" id="PF08268">
    <property type="entry name" value="FBA_3"/>
    <property type="match status" value="1"/>
</dbReference>
<sequence length="396" mass="46240">MSEYLPQELMIAIKSILQCTSLCKSCCNGILCLKRRDVLLECILWNPSIRKSVKLPNPIFRTDTNFDHAVGFAFDPVTNDYKVVRVSHTTCGMPPAVELYKLSTESWVKHYNITSRHIPYGPEVNLYLIKPMAIRKNGEMLWIERDYCAEDACDESFDSRKRKPKGGRKKLLKTNAKKGLWIASLLHISGLLYVSKMKNHFYQWNPSTRKSVKLPVPIFTSKRLDTFDYTLGFGFDPVTNDYKVVRVVHIHDQPMPPHVELYNLSSGVWKDISQVHLRYFFFHSTPQVYLNGASHWITFKLKEGPTRCWIVLFDMTDETFSEMMLPSSLVNEKHCDWMFLFVSEESLYLVDDNNVESTTDIWMMREYGAPESWMKQLRISSHRFTQYIPLMMTFFG</sequence>
<comment type="caution">
    <text evidence="3">The sequence shown here is derived from an EMBL/GenBank/DDBJ whole genome shotgun (WGS) entry which is preliminary data.</text>
</comment>
<dbReference type="InterPro" id="IPR050796">
    <property type="entry name" value="SCF_F-box_component"/>
</dbReference>
<reference evidence="3 4" key="1">
    <citation type="journal article" date="2021" name="BMC Genomics">
        <title>Datura genome reveals duplications of psychoactive alkaloid biosynthetic genes and high mutation rate following tissue culture.</title>
        <authorList>
            <person name="Rajewski A."/>
            <person name="Carter-House D."/>
            <person name="Stajich J."/>
            <person name="Litt A."/>
        </authorList>
    </citation>
    <scope>NUCLEOTIDE SEQUENCE [LARGE SCALE GENOMIC DNA]</scope>
    <source>
        <strain evidence="3">AR-01</strain>
    </source>
</reference>
<protein>
    <submittedName>
        <fullName evidence="3">Uncharacterized protein</fullName>
    </submittedName>
</protein>
<name>A0ABS8S9N0_DATST</name>
<dbReference type="InterPro" id="IPR017451">
    <property type="entry name" value="F-box-assoc_interact_dom"/>
</dbReference>
<dbReference type="NCBIfam" id="TIGR01640">
    <property type="entry name" value="F_box_assoc_1"/>
    <property type="match status" value="2"/>
</dbReference>
<dbReference type="Proteomes" id="UP000823775">
    <property type="component" value="Unassembled WGS sequence"/>
</dbReference>
<evidence type="ECO:0000313" key="3">
    <source>
        <dbReference type="EMBL" id="MCD7455566.1"/>
    </source>
</evidence>
<gene>
    <name evidence="3" type="ORF">HAX54_028687</name>
</gene>
<feature type="domain" description="F-box associated beta-propeller type 1" evidence="1">
    <location>
        <begin position="169"/>
        <end position="382"/>
    </location>
</feature>
<dbReference type="InterPro" id="IPR013187">
    <property type="entry name" value="F-box-assoc_dom_typ3"/>
</dbReference>
<evidence type="ECO:0000313" key="4">
    <source>
        <dbReference type="Proteomes" id="UP000823775"/>
    </source>
</evidence>
<feature type="domain" description="F-box associated beta-propeller type 3" evidence="2">
    <location>
        <begin position="23"/>
        <end position="120"/>
    </location>
</feature>
<evidence type="ECO:0000259" key="1">
    <source>
        <dbReference type="Pfam" id="PF07734"/>
    </source>
</evidence>
<proteinExistence type="predicted"/>
<organism evidence="3 4">
    <name type="scientific">Datura stramonium</name>
    <name type="common">Jimsonweed</name>
    <name type="synonym">Common thornapple</name>
    <dbReference type="NCBI Taxonomy" id="4076"/>
    <lineage>
        <taxon>Eukaryota</taxon>
        <taxon>Viridiplantae</taxon>
        <taxon>Streptophyta</taxon>
        <taxon>Embryophyta</taxon>
        <taxon>Tracheophyta</taxon>
        <taxon>Spermatophyta</taxon>
        <taxon>Magnoliopsida</taxon>
        <taxon>eudicotyledons</taxon>
        <taxon>Gunneridae</taxon>
        <taxon>Pentapetalae</taxon>
        <taxon>asterids</taxon>
        <taxon>lamiids</taxon>
        <taxon>Solanales</taxon>
        <taxon>Solanaceae</taxon>
        <taxon>Solanoideae</taxon>
        <taxon>Datureae</taxon>
        <taxon>Datura</taxon>
    </lineage>
</organism>
<dbReference type="PANTHER" id="PTHR31672:SF10">
    <property type="entry name" value="F-BOX DOMAIN-CONTAINING PROTEIN"/>
    <property type="match status" value="1"/>
</dbReference>
<accession>A0ABS8S9N0</accession>
<dbReference type="PANTHER" id="PTHR31672">
    <property type="entry name" value="BNACNNG10540D PROTEIN"/>
    <property type="match status" value="1"/>
</dbReference>